<evidence type="ECO:0000313" key="7">
    <source>
        <dbReference type="Proteomes" id="UP000515154"/>
    </source>
</evidence>
<keyword evidence="7" id="KW-1185">Reference proteome</keyword>
<dbReference type="Gene3D" id="1.20.1280.290">
    <property type="match status" value="2"/>
</dbReference>
<feature type="transmembrane region" description="Helical" evidence="6">
    <location>
        <begin position="187"/>
        <end position="208"/>
    </location>
</feature>
<organism evidence="7 8">
    <name type="scientific">Octopus sinensis</name>
    <name type="common">East Asian common octopus</name>
    <dbReference type="NCBI Taxonomy" id="2607531"/>
    <lineage>
        <taxon>Eukaryota</taxon>
        <taxon>Metazoa</taxon>
        <taxon>Spiralia</taxon>
        <taxon>Lophotrochozoa</taxon>
        <taxon>Mollusca</taxon>
        <taxon>Cephalopoda</taxon>
        <taxon>Coleoidea</taxon>
        <taxon>Octopodiformes</taxon>
        <taxon>Octopoda</taxon>
        <taxon>Incirrata</taxon>
        <taxon>Octopodidae</taxon>
        <taxon>Octopus</taxon>
    </lineage>
</organism>
<dbReference type="RefSeq" id="XP_029648186.1">
    <property type="nucleotide sequence ID" value="XM_029792326.2"/>
</dbReference>
<dbReference type="PANTHER" id="PTHR12226">
    <property type="entry name" value="MANNOSE-P-DOLICHOL UTILIZATION DEFECT 1 LEC35 -RELATED"/>
    <property type="match status" value="1"/>
</dbReference>
<protein>
    <recommendedName>
        <fullName evidence="5">Mannose-P-dolichol utilization defect 1 protein homolog</fullName>
    </recommendedName>
</protein>
<reference evidence="8" key="1">
    <citation type="submission" date="2025-08" db="UniProtKB">
        <authorList>
            <consortium name="RefSeq"/>
        </authorList>
    </citation>
    <scope>IDENTIFICATION</scope>
</reference>
<feature type="transmembrane region" description="Helical" evidence="6">
    <location>
        <begin position="12"/>
        <end position="30"/>
    </location>
</feature>
<keyword evidence="2 5" id="KW-0812">Transmembrane</keyword>
<dbReference type="GO" id="GO:0016020">
    <property type="term" value="C:membrane"/>
    <property type="evidence" value="ECO:0007669"/>
    <property type="project" value="UniProtKB-SubCell"/>
</dbReference>
<name>A0A6P7TFE2_9MOLL</name>
<keyword evidence="3 5" id="KW-1133">Transmembrane helix</keyword>
<dbReference type="AlphaFoldDB" id="A0A6P7TFE2"/>
<comment type="subcellular location">
    <subcellularLocation>
        <location evidence="1 5">Membrane</location>
        <topology evidence="1 5">Multi-pass membrane protein</topology>
    </subcellularLocation>
</comment>
<sequence>MLNHEINNNDSSTFHFYIISFLIALCSMFIKMPQIKNILHAKKAKSVSLRAVLTETCGHSIVLVYHFAMSYPFTSYSEYIFLVPQDLILLCLLLYYNDRFDMRVVTGFMVYFFSCIFLASGVISNAVLKVAIILATPISLFSKSLQIYSLHQSKDVGQLSLTTWFATTVCSTARLLTSFHETGDHAVSINFLCSILLNLVIMAQIVYYNRVNRKEKLP</sequence>
<dbReference type="KEGG" id="osn:115222180"/>
<feature type="transmembrane region" description="Helical" evidence="6">
    <location>
        <begin position="108"/>
        <end position="135"/>
    </location>
</feature>
<evidence type="ECO:0000256" key="1">
    <source>
        <dbReference type="ARBA" id="ARBA00004141"/>
    </source>
</evidence>
<feature type="transmembrane region" description="Helical" evidence="6">
    <location>
        <begin position="79"/>
        <end position="96"/>
    </location>
</feature>
<dbReference type="Proteomes" id="UP000515154">
    <property type="component" value="Linkage group LG19"/>
</dbReference>
<evidence type="ECO:0000256" key="4">
    <source>
        <dbReference type="ARBA" id="ARBA00023136"/>
    </source>
</evidence>
<dbReference type="InterPro" id="IPR016817">
    <property type="entry name" value="MannP-dilichol_defect-1"/>
</dbReference>
<keyword evidence="4 5" id="KW-0472">Membrane</keyword>
<evidence type="ECO:0000313" key="8">
    <source>
        <dbReference type="RefSeq" id="XP_029648186.1"/>
    </source>
</evidence>
<feature type="transmembrane region" description="Helical" evidence="6">
    <location>
        <begin position="51"/>
        <end position="73"/>
    </location>
</feature>
<evidence type="ECO:0000256" key="5">
    <source>
        <dbReference type="PIRNR" id="PIRNR023381"/>
    </source>
</evidence>
<proteinExistence type="inferred from homology"/>
<accession>A0A6P7TFE2</accession>
<evidence type="ECO:0000256" key="6">
    <source>
        <dbReference type="SAM" id="Phobius"/>
    </source>
</evidence>
<dbReference type="Pfam" id="PF04193">
    <property type="entry name" value="PQ-loop"/>
    <property type="match status" value="2"/>
</dbReference>
<dbReference type="PANTHER" id="PTHR12226:SF3">
    <property type="entry name" value="SOLUTE CARRIER FAMILY 66 MEMBER 3"/>
    <property type="match status" value="1"/>
</dbReference>
<evidence type="ECO:0000256" key="3">
    <source>
        <dbReference type="ARBA" id="ARBA00022989"/>
    </source>
</evidence>
<gene>
    <name evidence="8" type="primary">LOC115222180</name>
</gene>
<dbReference type="InterPro" id="IPR006603">
    <property type="entry name" value="PQ-loop_rpt"/>
</dbReference>
<evidence type="ECO:0000256" key="2">
    <source>
        <dbReference type="ARBA" id="ARBA00022692"/>
    </source>
</evidence>
<comment type="similarity">
    <text evidence="5">Belongs to the MPDU1 (TC 2.A.43.3) family.</text>
</comment>
<dbReference type="PIRSF" id="PIRSF023381">
    <property type="entry name" value="MannP-dilichol_defect-1p"/>
    <property type="match status" value="1"/>
</dbReference>